<feature type="region of interest" description="Disordered" evidence="1">
    <location>
        <begin position="44"/>
        <end position="110"/>
    </location>
</feature>
<dbReference type="Pfam" id="PF12708">
    <property type="entry name" value="Pect-lyase_RHGA_epim"/>
    <property type="match status" value="2"/>
</dbReference>
<feature type="domain" description="Rhamnogalacturonase A/B/Epimerase-like pectate lyase" evidence="3">
    <location>
        <begin position="141"/>
        <end position="364"/>
    </location>
</feature>
<proteinExistence type="predicted"/>
<feature type="compositionally biased region" description="Low complexity" evidence="1">
    <location>
        <begin position="90"/>
        <end position="110"/>
    </location>
</feature>
<dbReference type="GO" id="GO:0004650">
    <property type="term" value="F:polygalacturonase activity"/>
    <property type="evidence" value="ECO:0007669"/>
    <property type="project" value="InterPro"/>
</dbReference>
<keyword evidence="2" id="KW-0732">Signal</keyword>
<keyword evidence="5" id="KW-1185">Reference proteome</keyword>
<feature type="compositionally biased region" description="Basic and acidic residues" evidence="1">
    <location>
        <begin position="53"/>
        <end position="66"/>
    </location>
</feature>
<dbReference type="PANTHER" id="PTHR33928:SF2">
    <property type="entry name" value="PECTATE LYASE SUPERFAMILY PROTEIN DOMAIN-CONTAINING PROTEIN-RELATED"/>
    <property type="match status" value="1"/>
</dbReference>
<dbReference type="SUPFAM" id="SSF51126">
    <property type="entry name" value="Pectin lyase-like"/>
    <property type="match status" value="2"/>
</dbReference>
<dbReference type="CDD" id="cd23668">
    <property type="entry name" value="GH55_beta13glucanase-like"/>
    <property type="match status" value="1"/>
</dbReference>
<feature type="chain" id="PRO_5026215919" evidence="2">
    <location>
        <begin position="17"/>
        <end position="864"/>
    </location>
</feature>
<name>A0A6G1IA27_9PEZI</name>
<gene>
    <name evidence="4" type="ORF">EJ06DRAFT_525617</name>
</gene>
<sequence length="864" mass="91297">MRTILLGALVTLGVAARRPGVYHAHNIEGRGLVGDGLQIRDYASPESEEELTDDGKGGRAAPDDRWNAGPSAQPYGYPASKSAGTATTQPSASGYSPSASAPTVVSPSPSGTNSTGSCGYWYESIPKLGIAPLADPGYAVYRNVRDFGAVGDGVSDDTAAINTAISSGNRCAPGVCGSTTRTPAVVYFPPGTYLISAPIIDYYYTQIIGNPNCLPVIKAATTFQGDYILDGDPYINGQLGYGATNIFWRQVRNLVLDTRAVAPETNIRAVHWPTGQATSLQNIVFKLSDAPGSRHEGLFIEQGSGGLVTDLVFEGGLNGLNLGNQQFTMRNLTFTNVQTAIFQQWDWGWTYTGLAIKNCSVGLNMSSANPAGALTVSSVILIDSTIVDTPIAILTGRTPNANPPEANSLIVENLTLRDVATAVQGPNGTVLLAGPGSGTSITPAWAHGTQYDASGQRTELADPIAPFPRPTSLIDASGRFYARSKPQYERYPAGAFLSARAAGAAGDGVADDTEALNGVIWAAVAKGKVLFLEAGTYRVTKTIYIPAGARIVGEAYPVILSSGDFFADVNNPQPVVQVGKAGDVGQVEWSDTIVSTQGAQAGAILIQWKLQAPSTAPSGLWDVHTRIGGFAGSQLQVAECPKTPNVTVGEDVPPQCIAAFMGMHIAPSASGVYLENVWNWVADHDVEDASLTQITVYSGRGLLVESERGGIWFVGTSVEHHVLYQYQLRSTRDLFLGQIQTETAYYQPNPPAEIPFAPVAELGDPVFSGNASGWGLRVVDSSSIGIYGAGLYSFFTNYDVHCSDQGNGRTRCQDRILSVEKSSIVLYNLNTVGVTNMITADGVDVTTFLDNPNGFVSTVARFSS</sequence>
<dbReference type="EMBL" id="ML996687">
    <property type="protein sequence ID" value="KAF2405051.1"/>
    <property type="molecule type" value="Genomic_DNA"/>
</dbReference>
<dbReference type="Gene3D" id="2.160.20.10">
    <property type="entry name" value="Single-stranded right-handed beta-helix, Pectin lyase-like"/>
    <property type="match status" value="2"/>
</dbReference>
<evidence type="ECO:0000313" key="4">
    <source>
        <dbReference type="EMBL" id="KAF2405051.1"/>
    </source>
</evidence>
<dbReference type="OrthoDB" id="1046782at2759"/>
<accession>A0A6G1IA27</accession>
<feature type="domain" description="Rhamnogalacturonase A/B/Epimerase-like pectate lyase" evidence="3">
    <location>
        <begin position="497"/>
        <end position="565"/>
    </location>
</feature>
<dbReference type="FunFam" id="2.160.20.10:FF:000023">
    <property type="entry name" value="Exo-beta-1,3-glucanase Exg0"/>
    <property type="match status" value="1"/>
</dbReference>
<evidence type="ECO:0000259" key="3">
    <source>
        <dbReference type="Pfam" id="PF12708"/>
    </source>
</evidence>
<protein>
    <submittedName>
        <fullName evidence="4">Beta 1,3 exoglucanase</fullName>
    </submittedName>
</protein>
<dbReference type="InterPro" id="IPR011050">
    <property type="entry name" value="Pectin_lyase_fold/virulence"/>
</dbReference>
<evidence type="ECO:0000256" key="1">
    <source>
        <dbReference type="SAM" id="MobiDB-lite"/>
    </source>
</evidence>
<dbReference type="InterPro" id="IPR039279">
    <property type="entry name" value="QRT3-like"/>
</dbReference>
<dbReference type="Proteomes" id="UP000799640">
    <property type="component" value="Unassembled WGS sequence"/>
</dbReference>
<reference evidence="4" key="1">
    <citation type="journal article" date="2020" name="Stud. Mycol.">
        <title>101 Dothideomycetes genomes: a test case for predicting lifestyles and emergence of pathogens.</title>
        <authorList>
            <person name="Haridas S."/>
            <person name="Albert R."/>
            <person name="Binder M."/>
            <person name="Bloem J."/>
            <person name="Labutti K."/>
            <person name="Salamov A."/>
            <person name="Andreopoulos B."/>
            <person name="Baker S."/>
            <person name="Barry K."/>
            <person name="Bills G."/>
            <person name="Bluhm B."/>
            <person name="Cannon C."/>
            <person name="Castanera R."/>
            <person name="Culley D."/>
            <person name="Daum C."/>
            <person name="Ezra D."/>
            <person name="Gonzalez J."/>
            <person name="Henrissat B."/>
            <person name="Kuo A."/>
            <person name="Liang C."/>
            <person name="Lipzen A."/>
            <person name="Lutzoni F."/>
            <person name="Magnuson J."/>
            <person name="Mondo S."/>
            <person name="Nolan M."/>
            <person name="Ohm R."/>
            <person name="Pangilinan J."/>
            <person name="Park H.-J."/>
            <person name="Ramirez L."/>
            <person name="Alfaro M."/>
            <person name="Sun H."/>
            <person name="Tritt A."/>
            <person name="Yoshinaga Y."/>
            <person name="Zwiers L.-H."/>
            <person name="Turgeon B."/>
            <person name="Goodwin S."/>
            <person name="Spatafora J."/>
            <person name="Crous P."/>
            <person name="Grigoriev I."/>
        </authorList>
    </citation>
    <scope>NUCLEOTIDE SEQUENCE</scope>
    <source>
        <strain evidence="4">CBS 262.69</strain>
    </source>
</reference>
<evidence type="ECO:0000313" key="5">
    <source>
        <dbReference type="Proteomes" id="UP000799640"/>
    </source>
</evidence>
<organism evidence="4 5">
    <name type="scientific">Trichodelitschia bisporula</name>
    <dbReference type="NCBI Taxonomy" id="703511"/>
    <lineage>
        <taxon>Eukaryota</taxon>
        <taxon>Fungi</taxon>
        <taxon>Dikarya</taxon>
        <taxon>Ascomycota</taxon>
        <taxon>Pezizomycotina</taxon>
        <taxon>Dothideomycetes</taxon>
        <taxon>Dothideomycetes incertae sedis</taxon>
        <taxon>Phaeotrichales</taxon>
        <taxon>Phaeotrichaceae</taxon>
        <taxon>Trichodelitschia</taxon>
    </lineage>
</organism>
<feature type="signal peptide" evidence="2">
    <location>
        <begin position="1"/>
        <end position="16"/>
    </location>
</feature>
<dbReference type="PANTHER" id="PTHR33928">
    <property type="entry name" value="POLYGALACTURONASE QRT3"/>
    <property type="match status" value="1"/>
</dbReference>
<evidence type="ECO:0000256" key="2">
    <source>
        <dbReference type="SAM" id="SignalP"/>
    </source>
</evidence>
<dbReference type="InterPro" id="IPR024535">
    <property type="entry name" value="RHGA/B-epi-like_pectate_lyase"/>
</dbReference>
<dbReference type="InterPro" id="IPR012334">
    <property type="entry name" value="Pectin_lyas_fold"/>
</dbReference>
<dbReference type="AlphaFoldDB" id="A0A6G1IA27"/>